<name>T1BRI0_9ZZZZ</name>
<dbReference type="Pfam" id="PF13304">
    <property type="entry name" value="AAA_21"/>
    <property type="match status" value="1"/>
</dbReference>
<dbReference type="EMBL" id="AUZY01002888">
    <property type="protein sequence ID" value="EQD71143.1"/>
    <property type="molecule type" value="Genomic_DNA"/>
</dbReference>
<evidence type="ECO:0000259" key="1">
    <source>
        <dbReference type="Pfam" id="PF13304"/>
    </source>
</evidence>
<gene>
    <name evidence="2" type="ORF">B1B_04617</name>
</gene>
<feature type="non-terminal residue" evidence="2">
    <location>
        <position position="253"/>
    </location>
</feature>
<reference evidence="2" key="2">
    <citation type="journal article" date="2014" name="ISME J.">
        <title>Microbial stratification in low pH oxic and suboxic macroscopic growths along an acid mine drainage.</title>
        <authorList>
            <person name="Mendez-Garcia C."/>
            <person name="Mesa V."/>
            <person name="Sprenger R.R."/>
            <person name="Richter M."/>
            <person name="Diez M.S."/>
            <person name="Solano J."/>
            <person name="Bargiela R."/>
            <person name="Golyshina O.V."/>
            <person name="Manteca A."/>
            <person name="Ramos J.L."/>
            <person name="Gallego J.R."/>
            <person name="Llorente I."/>
            <person name="Martins Dos Santos V.A."/>
            <person name="Jensen O.N."/>
            <person name="Pelaez A.I."/>
            <person name="Sanchez J."/>
            <person name="Ferrer M."/>
        </authorList>
    </citation>
    <scope>NUCLEOTIDE SEQUENCE</scope>
</reference>
<organism evidence="2">
    <name type="scientific">mine drainage metagenome</name>
    <dbReference type="NCBI Taxonomy" id="410659"/>
    <lineage>
        <taxon>unclassified sequences</taxon>
        <taxon>metagenomes</taxon>
        <taxon>ecological metagenomes</taxon>
    </lineage>
</organism>
<feature type="domain" description="ATPase AAA-type core" evidence="1">
    <location>
        <begin position="53"/>
        <end position="169"/>
    </location>
</feature>
<accession>T1BRI0</accession>
<dbReference type="GO" id="GO:0005524">
    <property type="term" value="F:ATP binding"/>
    <property type="evidence" value="ECO:0007669"/>
    <property type="project" value="InterPro"/>
</dbReference>
<evidence type="ECO:0000313" key="2">
    <source>
        <dbReference type="EMBL" id="EQD71143.1"/>
    </source>
</evidence>
<reference evidence="2" key="1">
    <citation type="submission" date="2013-08" db="EMBL/GenBank/DDBJ databases">
        <authorList>
            <person name="Mendez C."/>
            <person name="Richter M."/>
            <person name="Ferrer M."/>
            <person name="Sanchez J."/>
        </authorList>
    </citation>
    <scope>NUCLEOTIDE SEQUENCE</scope>
</reference>
<sequence length="253" mass="29215">MESEMLVEFRVSNYRSIREEQCLSLVASRDNWLQDSHCIDTGKAGVPKLLRSVVVYGANASGKSNLIFALMSMQQLVLHSTRLLEPQFREYNTPFLLDADSRGQPTQFEITLLLGGVRYQYGFTFNTERIQSEWLLVYKASKAQRWFEYHYNPDTGENDWEPFSIHFKGEKKGQRELWKANTGARALFLTQAAQSNSQLLQPLFNWFASELIVLPAHAEFNLMPTLQRLDDPKYKKWALGLMNAADIHISDIR</sequence>
<dbReference type="InterPro" id="IPR003959">
    <property type="entry name" value="ATPase_AAA_core"/>
</dbReference>
<dbReference type="AlphaFoldDB" id="T1BRI0"/>
<comment type="caution">
    <text evidence="2">The sequence shown here is derived from an EMBL/GenBank/DDBJ whole genome shotgun (WGS) entry which is preliminary data.</text>
</comment>
<protein>
    <submittedName>
        <fullName evidence="2">RloA protein</fullName>
    </submittedName>
</protein>
<proteinExistence type="predicted"/>
<dbReference type="GO" id="GO:0016887">
    <property type="term" value="F:ATP hydrolysis activity"/>
    <property type="evidence" value="ECO:0007669"/>
    <property type="project" value="InterPro"/>
</dbReference>